<keyword evidence="3" id="KW-1185">Reference proteome</keyword>
<gene>
    <name evidence="2" type="ORF">PEPS_24060</name>
</gene>
<evidence type="ECO:0000259" key="1">
    <source>
        <dbReference type="Pfam" id="PF01370"/>
    </source>
</evidence>
<name>A0ABN6LAT1_9BACT</name>
<proteinExistence type="predicted"/>
<dbReference type="SUPFAM" id="SSF51735">
    <property type="entry name" value="NAD(P)-binding Rossmann-fold domains"/>
    <property type="match status" value="1"/>
</dbReference>
<dbReference type="InterPro" id="IPR036291">
    <property type="entry name" value="NAD(P)-bd_dom_sf"/>
</dbReference>
<dbReference type="Gene3D" id="3.40.50.720">
    <property type="entry name" value="NAD(P)-binding Rossmann-like Domain"/>
    <property type="match status" value="1"/>
</dbReference>
<protein>
    <submittedName>
        <fullName evidence="2">NAD-dependent epimerase</fullName>
    </submittedName>
</protein>
<evidence type="ECO:0000313" key="2">
    <source>
        <dbReference type="EMBL" id="BDD00126.1"/>
    </source>
</evidence>
<dbReference type="RefSeq" id="WP_338397172.1">
    <property type="nucleotide sequence ID" value="NZ_AP025292.1"/>
</dbReference>
<reference evidence="2 3" key="1">
    <citation type="submission" date="2021-12" db="EMBL/GenBank/DDBJ databases">
        <title>Genome sequencing of bacteria with rrn-lacking chromosome and rrn-plasmid.</title>
        <authorList>
            <person name="Anda M."/>
            <person name="Iwasaki W."/>
        </authorList>
    </citation>
    <scope>NUCLEOTIDE SEQUENCE [LARGE SCALE GENOMIC DNA]</scope>
    <source>
        <strain evidence="2 3">NBRC 101262</strain>
    </source>
</reference>
<sequence length="327" mass="36669">MIFITGATGFVGSYICRALLLRGEKLRCLKRPTSSMALLEDVQHLIEWVEGSINDILWLDEQMQGVEKIIHAAAMVSFDEGQKEALDQNIELTKNLVNVALSKPIKQFLQVSSIAAIGQAAKGEVISEKHHWENSMQNVSDYAYSKHQAEMEVWRGIHESLPGVIVNPSVVLGPCPFQQSTGKLLSYIKEGNTYYTDGSISLVDVRDVAEAVVGLIENNTVGERFILNAGELTYLQFFSSLRAHWQLKGRLKQVGKTTLSAARFLEGTTQFFTDKKRQISQDIIRQVGQHSVYSSEKIEQHLDFHFRPLAETIAWTCASISSFDKTF</sequence>
<accession>A0ABN6LAT1</accession>
<organism evidence="2 3">
    <name type="scientific">Persicobacter psychrovividus</name>
    <dbReference type="NCBI Taxonomy" id="387638"/>
    <lineage>
        <taxon>Bacteria</taxon>
        <taxon>Pseudomonadati</taxon>
        <taxon>Bacteroidota</taxon>
        <taxon>Cytophagia</taxon>
        <taxon>Cytophagales</taxon>
        <taxon>Persicobacteraceae</taxon>
        <taxon>Persicobacter</taxon>
    </lineage>
</organism>
<dbReference type="PANTHER" id="PTHR48079:SF6">
    <property type="entry name" value="NAD(P)-BINDING DOMAIN-CONTAINING PROTEIN-RELATED"/>
    <property type="match status" value="1"/>
</dbReference>
<dbReference type="PANTHER" id="PTHR48079">
    <property type="entry name" value="PROTEIN YEEZ"/>
    <property type="match status" value="1"/>
</dbReference>
<dbReference type="Pfam" id="PF01370">
    <property type="entry name" value="Epimerase"/>
    <property type="match status" value="1"/>
</dbReference>
<dbReference type="InterPro" id="IPR001509">
    <property type="entry name" value="Epimerase_deHydtase"/>
</dbReference>
<evidence type="ECO:0000313" key="3">
    <source>
        <dbReference type="Proteomes" id="UP001354989"/>
    </source>
</evidence>
<dbReference type="Proteomes" id="UP001354989">
    <property type="component" value="Chromosome"/>
</dbReference>
<feature type="domain" description="NAD-dependent epimerase/dehydratase" evidence="1">
    <location>
        <begin position="2"/>
        <end position="223"/>
    </location>
</feature>
<dbReference type="InterPro" id="IPR051783">
    <property type="entry name" value="NAD(P)-dependent_oxidoreduct"/>
</dbReference>
<dbReference type="EMBL" id="AP025292">
    <property type="protein sequence ID" value="BDD00126.1"/>
    <property type="molecule type" value="Genomic_DNA"/>
</dbReference>